<dbReference type="CDD" id="cd07302">
    <property type="entry name" value="CHD"/>
    <property type="match status" value="1"/>
</dbReference>
<organism evidence="2 3">
    <name type="scientific">Candidatus Nitrosocosmicus arcticus</name>
    <dbReference type="NCBI Taxonomy" id="2035267"/>
    <lineage>
        <taxon>Archaea</taxon>
        <taxon>Nitrososphaerota</taxon>
        <taxon>Nitrososphaeria</taxon>
        <taxon>Nitrososphaerales</taxon>
        <taxon>Nitrososphaeraceae</taxon>
        <taxon>Candidatus Nitrosocosmicus</taxon>
    </lineage>
</organism>
<evidence type="ECO:0000313" key="3">
    <source>
        <dbReference type="Proteomes" id="UP000315289"/>
    </source>
</evidence>
<feature type="domain" description="Guanylate cyclase" evidence="1">
    <location>
        <begin position="88"/>
        <end position="221"/>
    </location>
</feature>
<protein>
    <submittedName>
        <fullName evidence="2">Adenylate cyclase, family 3</fullName>
    </submittedName>
</protein>
<sequence>MKEENTDKDKHLNNDKLDEEDRKVLEDIIYKRNNLIERETEIFDLKTLVNLRQDRLWGAIKERYRYNTSIKRGQDYLIRHVDSKVSLVIMYADLVGSTKMSMTLPVEKLVTIVRAFSHEMSSAIESLNGYVLKYAGDAVIAFFPSGFNKYLTCDNTFRCAKSMINIIKDGINPILSKHDYPNLSVKIGIDEGENIVFQYGYDKSSQVDILGYPMNVTSKITSITSPNRISVGENVYKLLHPQIQTSFKQVIFENNDWKYIDIKTGNPYKVYTLK</sequence>
<dbReference type="EMBL" id="VOAH01000010">
    <property type="protein sequence ID" value="TVP39955.1"/>
    <property type="molecule type" value="Genomic_DNA"/>
</dbReference>
<proteinExistence type="predicted"/>
<dbReference type="Gene3D" id="3.30.70.1230">
    <property type="entry name" value="Nucleotide cyclase"/>
    <property type="match status" value="1"/>
</dbReference>
<name>A0A557STP6_9ARCH</name>
<dbReference type="InterPro" id="IPR029787">
    <property type="entry name" value="Nucleotide_cyclase"/>
</dbReference>
<dbReference type="Proteomes" id="UP000315289">
    <property type="component" value="Unassembled WGS sequence"/>
</dbReference>
<dbReference type="InterPro" id="IPR001054">
    <property type="entry name" value="A/G_cyclase"/>
</dbReference>
<keyword evidence="3" id="KW-1185">Reference proteome</keyword>
<reference evidence="2 3" key="1">
    <citation type="journal article" date="2019" name="Front. Microbiol.">
        <title>Ammonia Oxidation by the Arctic Terrestrial Thaumarchaeote Candidatus Nitrosocosmicus arcticus Is Stimulated by Increasing Temperatures.</title>
        <authorList>
            <person name="Alves R.J.E."/>
            <person name="Kerou M."/>
            <person name="Zappe A."/>
            <person name="Bittner R."/>
            <person name="Abby S.S."/>
            <person name="Schmidt H.A."/>
            <person name="Pfeifer K."/>
            <person name="Schleper C."/>
        </authorList>
    </citation>
    <scope>NUCLEOTIDE SEQUENCE [LARGE SCALE GENOMIC DNA]</scope>
    <source>
        <strain evidence="2 3">Kfb</strain>
    </source>
</reference>
<evidence type="ECO:0000259" key="1">
    <source>
        <dbReference type="PROSITE" id="PS50125"/>
    </source>
</evidence>
<dbReference type="PANTHER" id="PTHR43081">
    <property type="entry name" value="ADENYLATE CYCLASE, TERMINAL-DIFFERENTIATION SPECIFIC-RELATED"/>
    <property type="match status" value="1"/>
</dbReference>
<gene>
    <name evidence="2" type="ORF">NARC_100017</name>
</gene>
<dbReference type="PANTHER" id="PTHR43081:SF1">
    <property type="entry name" value="ADENYLATE CYCLASE, TERMINAL-DIFFERENTIATION SPECIFIC"/>
    <property type="match status" value="1"/>
</dbReference>
<dbReference type="RefSeq" id="WP_144732238.1">
    <property type="nucleotide sequence ID" value="NZ_ML675586.1"/>
</dbReference>
<dbReference type="SUPFAM" id="SSF55073">
    <property type="entry name" value="Nucleotide cyclase"/>
    <property type="match status" value="1"/>
</dbReference>
<dbReference type="GO" id="GO:0035556">
    <property type="term" value="P:intracellular signal transduction"/>
    <property type="evidence" value="ECO:0007669"/>
    <property type="project" value="InterPro"/>
</dbReference>
<dbReference type="OrthoDB" id="350295at2157"/>
<accession>A0A557STP6</accession>
<dbReference type="AlphaFoldDB" id="A0A557STP6"/>
<dbReference type="SMART" id="SM00044">
    <property type="entry name" value="CYCc"/>
    <property type="match status" value="1"/>
</dbReference>
<dbReference type="InterPro" id="IPR050697">
    <property type="entry name" value="Adenylyl/Guanylyl_Cyclase_3/4"/>
</dbReference>
<dbReference type="GO" id="GO:0009190">
    <property type="term" value="P:cyclic nucleotide biosynthetic process"/>
    <property type="evidence" value="ECO:0007669"/>
    <property type="project" value="InterPro"/>
</dbReference>
<dbReference type="PROSITE" id="PS50125">
    <property type="entry name" value="GUANYLATE_CYCLASE_2"/>
    <property type="match status" value="1"/>
</dbReference>
<comment type="caution">
    <text evidence="2">The sequence shown here is derived from an EMBL/GenBank/DDBJ whole genome shotgun (WGS) entry which is preliminary data.</text>
</comment>
<dbReference type="Pfam" id="PF00211">
    <property type="entry name" value="Guanylate_cyc"/>
    <property type="match status" value="1"/>
</dbReference>
<evidence type="ECO:0000313" key="2">
    <source>
        <dbReference type="EMBL" id="TVP39955.1"/>
    </source>
</evidence>